<organism evidence="2 3">
    <name type="scientific">Comamonas avium</name>
    <dbReference type="NCBI Taxonomy" id="2762231"/>
    <lineage>
        <taxon>Bacteria</taxon>
        <taxon>Pseudomonadati</taxon>
        <taxon>Pseudomonadota</taxon>
        <taxon>Betaproteobacteria</taxon>
        <taxon>Burkholderiales</taxon>
        <taxon>Comamonadaceae</taxon>
        <taxon>Comamonas</taxon>
    </lineage>
</organism>
<keyword evidence="1" id="KW-0812">Transmembrane</keyword>
<proteinExistence type="predicted"/>
<dbReference type="EMBL" id="JACSQK010000003">
    <property type="protein sequence ID" value="MBD7960129.1"/>
    <property type="molecule type" value="Genomic_DNA"/>
</dbReference>
<feature type="transmembrane region" description="Helical" evidence="1">
    <location>
        <begin position="68"/>
        <end position="86"/>
    </location>
</feature>
<accession>A0ABR8S9G5</accession>
<evidence type="ECO:0008006" key="4">
    <source>
        <dbReference type="Google" id="ProtNLM"/>
    </source>
</evidence>
<keyword evidence="3" id="KW-1185">Reference proteome</keyword>
<dbReference type="Proteomes" id="UP000634919">
    <property type="component" value="Unassembled WGS sequence"/>
</dbReference>
<sequence length="102" mass="11207">MFESLRTWATPYGGDAFLYITLLAVASFIALVVLKQRLSTFTLNRLIRMGALVALPLSFVAMEMGDNNWGIAVVAIVWCVLVAIICKNETSQRAIQQGASKK</sequence>
<evidence type="ECO:0000313" key="2">
    <source>
        <dbReference type="EMBL" id="MBD7960129.1"/>
    </source>
</evidence>
<comment type="caution">
    <text evidence="2">The sequence shown here is derived from an EMBL/GenBank/DDBJ whole genome shotgun (WGS) entry which is preliminary data.</text>
</comment>
<reference evidence="2 3" key="1">
    <citation type="submission" date="2020-08" db="EMBL/GenBank/DDBJ databases">
        <title>A Genomic Blueprint of the Chicken Gut Microbiome.</title>
        <authorList>
            <person name="Gilroy R."/>
            <person name="Ravi A."/>
            <person name="Getino M."/>
            <person name="Pursley I."/>
            <person name="Horton D.L."/>
            <person name="Alikhan N.-F."/>
            <person name="Baker D."/>
            <person name="Gharbi K."/>
            <person name="Hall N."/>
            <person name="Watson M."/>
            <person name="Adriaenssens E.M."/>
            <person name="Foster-Nyarko E."/>
            <person name="Jarju S."/>
            <person name="Secka A."/>
            <person name="Antonio M."/>
            <person name="Oren A."/>
            <person name="Chaudhuri R."/>
            <person name="La Ragione R.M."/>
            <person name="Hildebrand F."/>
            <person name="Pallen M.J."/>
        </authorList>
    </citation>
    <scope>NUCLEOTIDE SEQUENCE [LARGE SCALE GENOMIC DNA]</scope>
    <source>
        <strain evidence="2 3">Sa2CVA6</strain>
    </source>
</reference>
<evidence type="ECO:0000313" key="3">
    <source>
        <dbReference type="Proteomes" id="UP000634919"/>
    </source>
</evidence>
<keyword evidence="1" id="KW-1133">Transmembrane helix</keyword>
<dbReference type="RefSeq" id="WP_191722536.1">
    <property type="nucleotide sequence ID" value="NZ_JACSQK010000003.1"/>
</dbReference>
<gene>
    <name evidence="2" type="ORF">H9646_06515</name>
</gene>
<name>A0ABR8S9G5_9BURK</name>
<feature type="transmembrane region" description="Helical" evidence="1">
    <location>
        <begin position="16"/>
        <end position="34"/>
    </location>
</feature>
<feature type="transmembrane region" description="Helical" evidence="1">
    <location>
        <begin position="46"/>
        <end position="62"/>
    </location>
</feature>
<keyword evidence="1" id="KW-0472">Membrane</keyword>
<evidence type="ECO:0000256" key="1">
    <source>
        <dbReference type="SAM" id="Phobius"/>
    </source>
</evidence>
<protein>
    <recommendedName>
        <fullName evidence="4">Holin</fullName>
    </recommendedName>
</protein>